<name>A0A842HZL9_9SPHN</name>
<protein>
    <submittedName>
        <fullName evidence="3">PilZ domain-containing protein</fullName>
    </submittedName>
</protein>
<comment type="caution">
    <text evidence="3">The sequence shown here is derived from an EMBL/GenBank/DDBJ whole genome shotgun (WGS) entry which is preliminary data.</text>
</comment>
<evidence type="ECO:0000256" key="1">
    <source>
        <dbReference type="SAM" id="MobiDB-lite"/>
    </source>
</evidence>
<keyword evidence="4" id="KW-1185">Reference proteome</keyword>
<dbReference type="SUPFAM" id="SSF141371">
    <property type="entry name" value="PilZ domain-like"/>
    <property type="match status" value="2"/>
</dbReference>
<reference evidence="3 4" key="1">
    <citation type="submission" date="2020-08" db="EMBL/GenBank/DDBJ databases">
        <title>Draft genome sequence of Parasphingopyxis sp. GrpM-11.</title>
        <authorList>
            <person name="Oh J."/>
            <person name="Roh D.-H."/>
        </authorList>
    </citation>
    <scope>NUCLEOTIDE SEQUENCE [LARGE SCALE GENOMIC DNA]</scope>
    <source>
        <strain evidence="3 4">GrpM-11</strain>
    </source>
</reference>
<proteinExistence type="predicted"/>
<dbReference type="Proteomes" id="UP000564378">
    <property type="component" value="Unassembled WGS sequence"/>
</dbReference>
<dbReference type="RefSeq" id="WP_185801668.1">
    <property type="nucleotide sequence ID" value="NZ_JACJVJ010000002.1"/>
</dbReference>
<feature type="compositionally biased region" description="Low complexity" evidence="1">
    <location>
        <begin position="27"/>
        <end position="37"/>
    </location>
</feature>
<dbReference type="AlphaFoldDB" id="A0A842HZL9"/>
<feature type="region of interest" description="Disordered" evidence="1">
    <location>
        <begin position="1"/>
        <end position="61"/>
    </location>
</feature>
<organism evidence="3 4">
    <name type="scientific">Parasphingopyxis marina</name>
    <dbReference type="NCBI Taxonomy" id="2761622"/>
    <lineage>
        <taxon>Bacteria</taxon>
        <taxon>Pseudomonadati</taxon>
        <taxon>Pseudomonadota</taxon>
        <taxon>Alphaproteobacteria</taxon>
        <taxon>Sphingomonadales</taxon>
        <taxon>Sphingomonadaceae</taxon>
        <taxon>Parasphingopyxis</taxon>
    </lineage>
</organism>
<dbReference type="GO" id="GO:0035438">
    <property type="term" value="F:cyclic-di-GMP binding"/>
    <property type="evidence" value="ECO:0007669"/>
    <property type="project" value="InterPro"/>
</dbReference>
<gene>
    <name evidence="3" type="ORF">H6P80_12370</name>
</gene>
<evidence type="ECO:0000259" key="2">
    <source>
        <dbReference type="Pfam" id="PF07238"/>
    </source>
</evidence>
<dbReference type="InterPro" id="IPR009875">
    <property type="entry name" value="PilZ_domain"/>
</dbReference>
<dbReference type="EMBL" id="JACJVJ010000002">
    <property type="protein sequence ID" value="MBC2778412.1"/>
    <property type="molecule type" value="Genomic_DNA"/>
</dbReference>
<dbReference type="Pfam" id="PF07238">
    <property type="entry name" value="PilZ"/>
    <property type="match status" value="1"/>
</dbReference>
<evidence type="ECO:0000313" key="3">
    <source>
        <dbReference type="EMBL" id="MBC2778412.1"/>
    </source>
</evidence>
<evidence type="ECO:0000313" key="4">
    <source>
        <dbReference type="Proteomes" id="UP000564378"/>
    </source>
</evidence>
<accession>A0A842HZL9</accession>
<sequence length="273" mass="30480">MHKLRSHFVSGEAPAPTSPVMKKQNGSASHSASLSAADIRRRERRRSHQRTEDRHRLSEEEATMLYDDEEHGVGLINVSSGGVMIETDIVPNINDTVGLRFGDCIPIETTVRWVAKGRVGLEFSDETEIIDDEGNAHSVVEVVLGAADGIDERRSNLERRGNAFRHGLYWTGELCIDDAGVGVRVRNISATGAMVRATENKDWLIVGTEIELDLGMPGCILGEIRWRRDEELGLRFFREFDLRRLSTDSSCPSGEKAWVKPEYLKTKNLPPAN</sequence>
<feature type="domain" description="PilZ" evidence="2">
    <location>
        <begin position="45"/>
        <end position="127"/>
    </location>
</feature>
<feature type="compositionally biased region" description="Basic and acidic residues" evidence="1">
    <location>
        <begin position="49"/>
        <end position="59"/>
    </location>
</feature>